<dbReference type="InterPro" id="IPR011047">
    <property type="entry name" value="Quinoprotein_ADH-like_sf"/>
</dbReference>
<dbReference type="EC" id="1.1.5.2" evidence="2"/>
<dbReference type="EMBL" id="KF900628">
    <property type="protein sequence ID" value="AIF01698.1"/>
    <property type="molecule type" value="Genomic_DNA"/>
</dbReference>
<dbReference type="InterPro" id="IPR002372">
    <property type="entry name" value="PQQ_rpt_dom"/>
</dbReference>
<evidence type="ECO:0000313" key="2">
    <source>
        <dbReference type="EMBL" id="AIF01698.1"/>
    </source>
</evidence>
<name>A0A075GJC7_9EURY</name>
<evidence type="ECO:0000259" key="1">
    <source>
        <dbReference type="Pfam" id="PF01011"/>
    </source>
</evidence>
<keyword evidence="2" id="KW-0560">Oxidoreductase</keyword>
<organism evidence="2">
    <name type="scientific">uncultured marine group II/III euryarchaeote KM3_14_C07</name>
    <dbReference type="NCBI Taxonomy" id="1457888"/>
    <lineage>
        <taxon>Archaea</taxon>
        <taxon>Methanobacteriati</taxon>
        <taxon>Methanobacteriota</taxon>
        <taxon>environmental samples</taxon>
    </lineage>
</organism>
<dbReference type="GO" id="GO:0008876">
    <property type="term" value="F:quinoprotein glucose dehydrogenase activity"/>
    <property type="evidence" value="ECO:0007669"/>
    <property type="project" value="UniProtKB-EC"/>
</dbReference>
<dbReference type="SUPFAM" id="SSF50998">
    <property type="entry name" value="Quinoprotein alcohol dehydrogenase-like"/>
    <property type="match status" value="1"/>
</dbReference>
<dbReference type="Gene3D" id="2.140.10.10">
    <property type="entry name" value="Quinoprotein alcohol dehydrogenase-like superfamily"/>
    <property type="match status" value="1"/>
</dbReference>
<proteinExistence type="predicted"/>
<reference evidence="2" key="1">
    <citation type="journal article" date="2014" name="Genome Biol. Evol.">
        <title>Pangenome evidence for extensive interdomain horizontal transfer affecting lineage core and shell genes in uncultured planktonic thaumarchaeota and euryarchaeota.</title>
        <authorList>
            <person name="Deschamps P."/>
            <person name="Zivanovic Y."/>
            <person name="Moreira D."/>
            <person name="Rodriguez-Valera F."/>
            <person name="Lopez-Garcia P."/>
        </authorList>
    </citation>
    <scope>NUCLEOTIDE SEQUENCE</scope>
</reference>
<feature type="domain" description="Pyrrolo-quinoline quinone repeat" evidence="1">
    <location>
        <begin position="5"/>
        <end position="191"/>
    </location>
</feature>
<accession>A0A075GJC7</accession>
<dbReference type="Pfam" id="PF01011">
    <property type="entry name" value="PQQ"/>
    <property type="match status" value="1"/>
</dbReference>
<sequence>MDGVAGTLMLPSQAGGTNWPGGSIDPETGIVYLYTYTQVVSLGLINDPERSDMNFIRGRAREIPAAEVALNVDGIPLVKPPWGRITAIDLKEGEILWQVPHGETPDNIRNHPLLEGVTLPRTGRIGRVGTLNTKTLVIAGEAGTFTTPSGEVGAMLRAYDKFTGQDVGEVFMPTGVSGSPMTYMHDGKQYVVTAISGGGFAGELMAFRLPD</sequence>
<protein>
    <submittedName>
        <fullName evidence="2">Quinoprotein glucose dehydrogenase (Gcd)</fullName>
        <ecNumber evidence="2">1.1.5.2</ecNumber>
    </submittedName>
</protein>
<gene>
    <name evidence="2" type="primary">gcd</name>
</gene>
<dbReference type="AlphaFoldDB" id="A0A075GJC7"/>